<evidence type="ECO:0000256" key="2">
    <source>
        <dbReference type="ARBA" id="ARBA00006293"/>
    </source>
</evidence>
<feature type="transmembrane region" description="Helical" evidence="7">
    <location>
        <begin position="173"/>
        <end position="191"/>
    </location>
</feature>
<feature type="transmembrane region" description="Helical" evidence="7">
    <location>
        <begin position="242"/>
        <end position="261"/>
    </location>
</feature>
<name>A0A7M7H1E4_NASVI</name>
<reference evidence="8" key="1">
    <citation type="submission" date="2021-01" db="UniProtKB">
        <authorList>
            <consortium name="EnsemblMetazoa"/>
        </authorList>
    </citation>
    <scope>IDENTIFICATION</scope>
</reference>
<dbReference type="PANTHER" id="PTHR12841">
    <property type="entry name" value="PROTEIN UNC-50 HOMOLOG"/>
    <property type="match status" value="1"/>
</dbReference>
<dbReference type="Proteomes" id="UP000002358">
    <property type="component" value="Chromosome 1"/>
</dbReference>
<feature type="compositionally biased region" description="Low complexity" evidence="6">
    <location>
        <begin position="12"/>
        <end position="24"/>
    </location>
</feature>
<organism evidence="8 9">
    <name type="scientific">Nasonia vitripennis</name>
    <name type="common">Parasitic wasp</name>
    <dbReference type="NCBI Taxonomy" id="7425"/>
    <lineage>
        <taxon>Eukaryota</taxon>
        <taxon>Metazoa</taxon>
        <taxon>Ecdysozoa</taxon>
        <taxon>Arthropoda</taxon>
        <taxon>Hexapoda</taxon>
        <taxon>Insecta</taxon>
        <taxon>Pterygota</taxon>
        <taxon>Neoptera</taxon>
        <taxon>Endopterygota</taxon>
        <taxon>Hymenoptera</taxon>
        <taxon>Apocrita</taxon>
        <taxon>Proctotrupomorpha</taxon>
        <taxon>Chalcidoidea</taxon>
        <taxon>Pteromalidae</taxon>
        <taxon>Pteromalinae</taxon>
        <taxon>Nasonia</taxon>
    </lineage>
</organism>
<proteinExistence type="inferred from homology"/>
<accession>A0A7M7H1E4</accession>
<dbReference type="OrthoDB" id="10027013at2759"/>
<gene>
    <name evidence="8" type="primary">100123944</name>
</gene>
<dbReference type="GO" id="GO:0000139">
    <property type="term" value="C:Golgi membrane"/>
    <property type="evidence" value="ECO:0007669"/>
    <property type="project" value="TreeGrafter"/>
</dbReference>
<comment type="similarity">
    <text evidence="2">Belongs to the unc-50 family.</text>
</comment>
<keyword evidence="9" id="KW-1185">Reference proteome</keyword>
<dbReference type="PANTHER" id="PTHR12841:SF6">
    <property type="entry name" value="PROTEIN UNC-50 HOMOLOG"/>
    <property type="match status" value="1"/>
</dbReference>
<keyword evidence="4 7" id="KW-1133">Transmembrane helix</keyword>
<dbReference type="InParanoid" id="A0A7M7H1E4"/>
<dbReference type="AlphaFoldDB" id="A0A7M7H1E4"/>
<feature type="region of interest" description="Disordered" evidence="6">
    <location>
        <begin position="1"/>
        <end position="24"/>
    </location>
</feature>
<dbReference type="EnsemblMetazoa" id="XM_008204855">
    <property type="protein sequence ID" value="XP_008203077"/>
    <property type="gene ID" value="LOC100123944"/>
</dbReference>
<comment type="subcellular location">
    <subcellularLocation>
        <location evidence="1">Membrane</location>
        <topology evidence="1">Multi-pass membrane protein</topology>
    </subcellularLocation>
</comment>
<feature type="transmembrane region" description="Helical" evidence="7">
    <location>
        <begin position="211"/>
        <end position="230"/>
    </location>
</feature>
<evidence type="ECO:0000313" key="9">
    <source>
        <dbReference type="Proteomes" id="UP000002358"/>
    </source>
</evidence>
<evidence type="ECO:0000256" key="5">
    <source>
        <dbReference type="ARBA" id="ARBA00023136"/>
    </source>
</evidence>
<evidence type="ECO:0000256" key="3">
    <source>
        <dbReference type="ARBA" id="ARBA00022692"/>
    </source>
</evidence>
<dbReference type="InterPro" id="IPR007881">
    <property type="entry name" value="UNC-50"/>
</dbReference>
<dbReference type="FunCoup" id="A0A7M7H1E4">
    <property type="interactions" value="2150"/>
</dbReference>
<evidence type="ECO:0008006" key="10">
    <source>
        <dbReference type="Google" id="ProtNLM"/>
    </source>
</evidence>
<dbReference type="Pfam" id="PF05216">
    <property type="entry name" value="UNC-50"/>
    <property type="match status" value="1"/>
</dbReference>
<evidence type="ECO:0000256" key="4">
    <source>
        <dbReference type="ARBA" id="ARBA00022989"/>
    </source>
</evidence>
<keyword evidence="3 7" id="KW-0812">Transmembrane</keyword>
<protein>
    <recommendedName>
        <fullName evidence="10">Protein unc-50 homolog</fullName>
    </recommendedName>
</protein>
<evidence type="ECO:0000256" key="7">
    <source>
        <dbReference type="SAM" id="Phobius"/>
    </source>
</evidence>
<evidence type="ECO:0000256" key="6">
    <source>
        <dbReference type="SAM" id="MobiDB-lite"/>
    </source>
</evidence>
<evidence type="ECO:0000313" key="8">
    <source>
        <dbReference type="EnsemblMetazoa" id="XP_008203077"/>
    </source>
</evidence>
<feature type="transmembrane region" description="Helical" evidence="7">
    <location>
        <begin position="100"/>
        <end position="123"/>
    </location>
</feature>
<feature type="transmembrane region" description="Helical" evidence="7">
    <location>
        <begin position="129"/>
        <end position="152"/>
    </location>
</feature>
<evidence type="ECO:0000256" key="1">
    <source>
        <dbReference type="ARBA" id="ARBA00004141"/>
    </source>
</evidence>
<sequence>MEGEAKMKYSTSPPMSRCASPMSMRSSSSLPMPVTYRQDCFGAATKCYKYLRKLLKFEQMDFEFAVWQMVYLFTSPQKVYRNFQSRKQTKSQFARDDPAFLVLFSCWLCVSSLGFAVVLGLGFLQFLKFLLYVVFVDCIGMGVAVASIFWFITNRYLRNDRSQDVEWGYAFDIHLNAFFPPLVILHFVQLFLYKILISHDYFLSRFVGNTFWLIAVSYYIYITFLGYASVDILHKTHVILQAAVPIVLLTYVVTLAAGINVSQEVMQFYHERVV</sequence>
<keyword evidence="5 7" id="KW-0472">Membrane</keyword>